<reference evidence="5 6" key="1">
    <citation type="submission" date="2016-11" db="EMBL/GenBank/DDBJ databases">
        <authorList>
            <person name="Jaros S."/>
            <person name="Januszkiewicz K."/>
            <person name="Wedrychowicz H."/>
        </authorList>
    </citation>
    <scope>NUCLEOTIDE SEQUENCE [LARGE SCALE GENOMIC DNA]</scope>
    <source>
        <strain evidence="5 6">DSM 12906</strain>
    </source>
</reference>
<comment type="similarity">
    <text evidence="1">Belongs to the LytR/CpsA/Psr (LCP) family.</text>
</comment>
<evidence type="ECO:0000256" key="2">
    <source>
        <dbReference type="SAM" id="MobiDB-lite"/>
    </source>
</evidence>
<keyword evidence="6" id="KW-1185">Reference proteome</keyword>
<dbReference type="InterPro" id="IPR050922">
    <property type="entry name" value="LytR/CpsA/Psr_CW_biosynth"/>
</dbReference>
<keyword evidence="3" id="KW-1133">Transmembrane helix</keyword>
<dbReference type="Pfam" id="PF03816">
    <property type="entry name" value="LytR_cpsA_psr"/>
    <property type="match status" value="1"/>
</dbReference>
<dbReference type="EMBL" id="FQZG01000116">
    <property type="protein sequence ID" value="SHJ95297.1"/>
    <property type="molecule type" value="Genomic_DNA"/>
</dbReference>
<organism evidence="5 6">
    <name type="scientific">Tessaracoccus bendigoensis DSM 12906</name>
    <dbReference type="NCBI Taxonomy" id="1123357"/>
    <lineage>
        <taxon>Bacteria</taxon>
        <taxon>Bacillati</taxon>
        <taxon>Actinomycetota</taxon>
        <taxon>Actinomycetes</taxon>
        <taxon>Propionibacteriales</taxon>
        <taxon>Propionibacteriaceae</taxon>
        <taxon>Tessaracoccus</taxon>
    </lineage>
</organism>
<sequence length="515" mass="54583">MIDGAAPRGEERRLRTSVLLTLASALIPGSGLLGAPRRGLRVLGAVTAVSSLAVAGGLTWWALTDLSKLTQTAQRQSTLTLATPVLGALAIVWVALIVLTQTTTRPNGLSAGRRALSAALVTVLAFGVAAPTAVAARYSRDAHQLLDTVLPQASAIKASSRQTIAHTKAPDPWADTPRVNILLLGADGNAARKDRIEEFGVRTDTIMVASIDTRTGGTTLIQIPRNLPRTPFPDGSVMAEAFPRGFRGEGDSGNWYVNGIWEKTSAGGDYAHLFEGSTFPGAEALKQGVEGITGLEIDRFVMLNIDGLSGLIDAMGGVTVNVNRDLPIGGNHNRGIRPSGYIERGQDRHLGGYEAMWFARSRYDSSDYDRMARQSCLVDAIIQQANPQTLVTSFEAIAAASAEILTTDITRDEFGAFIDLAFRVQDGASVSRLAFVPGKNGYSSSRPDFEAMRAAVATAIEPQEASPSPSTNPPTSQVSPLPASESPSAAPTETYDEERLRDGTQNVADACAWQG</sequence>
<evidence type="ECO:0000313" key="6">
    <source>
        <dbReference type="Proteomes" id="UP000184512"/>
    </source>
</evidence>
<dbReference type="STRING" id="1123357.SAMN02745244_03642"/>
<name>A0A1M6NHZ1_9ACTN</name>
<keyword evidence="3" id="KW-0812">Transmembrane</keyword>
<gene>
    <name evidence="5" type="ORF">SAMN02745244_03642</name>
</gene>
<evidence type="ECO:0000313" key="5">
    <source>
        <dbReference type="EMBL" id="SHJ95297.1"/>
    </source>
</evidence>
<evidence type="ECO:0000256" key="3">
    <source>
        <dbReference type="SAM" id="Phobius"/>
    </source>
</evidence>
<accession>A0A1M6NHZ1</accession>
<evidence type="ECO:0000259" key="4">
    <source>
        <dbReference type="Pfam" id="PF03816"/>
    </source>
</evidence>
<dbReference type="Proteomes" id="UP000184512">
    <property type="component" value="Unassembled WGS sequence"/>
</dbReference>
<dbReference type="OrthoDB" id="3573673at2"/>
<feature type="transmembrane region" description="Helical" evidence="3">
    <location>
        <begin position="17"/>
        <end position="35"/>
    </location>
</feature>
<keyword evidence="3" id="KW-0472">Membrane</keyword>
<feature type="transmembrane region" description="Helical" evidence="3">
    <location>
        <begin position="115"/>
        <end position="136"/>
    </location>
</feature>
<dbReference type="InterPro" id="IPR004474">
    <property type="entry name" value="LytR_CpsA_psr"/>
</dbReference>
<feature type="domain" description="Cell envelope-related transcriptional attenuator" evidence="4">
    <location>
        <begin position="202"/>
        <end position="385"/>
    </location>
</feature>
<dbReference type="PANTHER" id="PTHR33392">
    <property type="entry name" value="POLYISOPRENYL-TEICHOIC ACID--PEPTIDOGLYCAN TEICHOIC ACID TRANSFERASE TAGU"/>
    <property type="match status" value="1"/>
</dbReference>
<proteinExistence type="inferred from homology"/>
<dbReference type="PANTHER" id="PTHR33392:SF6">
    <property type="entry name" value="POLYISOPRENYL-TEICHOIC ACID--PEPTIDOGLYCAN TEICHOIC ACID TRANSFERASE TAGU"/>
    <property type="match status" value="1"/>
</dbReference>
<feature type="transmembrane region" description="Helical" evidence="3">
    <location>
        <begin position="42"/>
        <end position="63"/>
    </location>
</feature>
<dbReference type="AlphaFoldDB" id="A0A1M6NHZ1"/>
<dbReference type="NCBIfam" id="TIGR00350">
    <property type="entry name" value="lytR_cpsA_psr"/>
    <property type="match status" value="1"/>
</dbReference>
<feature type="region of interest" description="Disordered" evidence="2">
    <location>
        <begin position="462"/>
        <end position="515"/>
    </location>
</feature>
<feature type="transmembrane region" description="Helical" evidence="3">
    <location>
        <begin position="83"/>
        <end position="103"/>
    </location>
</feature>
<protein>
    <submittedName>
        <fullName evidence="5">Transcriptional attenuator, LytR family</fullName>
    </submittedName>
</protein>
<dbReference type="Gene3D" id="3.40.630.190">
    <property type="entry name" value="LCP protein"/>
    <property type="match status" value="1"/>
</dbReference>
<dbReference type="RefSeq" id="WP_073191364.1">
    <property type="nucleotide sequence ID" value="NZ_FQZG01000116.1"/>
</dbReference>
<feature type="compositionally biased region" description="Low complexity" evidence="2">
    <location>
        <begin position="466"/>
        <end position="491"/>
    </location>
</feature>
<evidence type="ECO:0000256" key="1">
    <source>
        <dbReference type="ARBA" id="ARBA00006068"/>
    </source>
</evidence>